<dbReference type="AlphaFoldDB" id="A0A212EQC3"/>
<keyword evidence="9" id="KW-1185">Reference proteome</keyword>
<evidence type="ECO:0000256" key="4">
    <source>
        <dbReference type="ARBA" id="ARBA00022692"/>
    </source>
</evidence>
<dbReference type="Pfam" id="PF08449">
    <property type="entry name" value="UAA"/>
    <property type="match status" value="1"/>
</dbReference>
<comment type="similarity">
    <text evidence="2">Belongs to the nucleotide-sugar transporter family. SLC35B subfamily.</text>
</comment>
<sequence>MAKNKSEIRFIFYAVSIFICYFIFGMLQEKINRGKYGNNERFTCTLSLVLITCLVNYIFAKILMLSWKHEKDTTRTAYYFSSALTYLLGMVTSNMALQWVNYPTQVVGKAAKPIPVMILGVLIGRKVYPIKKYFFVFLIVSGVVLFMFKDQAKNANDHQQFGIGEILILLSLTMDGLTGAVQERIKSESSPTAYAMMLNTNWWSTIIVSIGVVLSGEIFKFISFVTIHPEIIIYLTGFAFTGALGQLFIFYMVSEFGPLPCSVVTTTRKFFTVLASVIIFGNVLYPRQWLGTILVFSGLFLDIYYSKGKSQPTKRELNK</sequence>
<dbReference type="GO" id="GO:0005459">
    <property type="term" value="F:UDP-galactose transmembrane transporter activity"/>
    <property type="evidence" value="ECO:0007669"/>
    <property type="project" value="TreeGrafter"/>
</dbReference>
<dbReference type="PANTHER" id="PTHR10778:SF10">
    <property type="entry name" value="SOLUTE CARRIER FAMILY 35 MEMBER B1"/>
    <property type="match status" value="1"/>
</dbReference>
<protein>
    <submittedName>
        <fullName evidence="8">Solute carrier family 35 member B1 protein</fullName>
    </submittedName>
</protein>
<dbReference type="FunCoup" id="A0A212EQC3">
    <property type="interactions" value="842"/>
</dbReference>
<keyword evidence="7" id="KW-0472">Membrane</keyword>
<evidence type="ECO:0000313" key="9">
    <source>
        <dbReference type="Proteomes" id="UP000007151"/>
    </source>
</evidence>
<dbReference type="GO" id="GO:0005460">
    <property type="term" value="F:UDP-glucose transmembrane transporter activity"/>
    <property type="evidence" value="ECO:0007669"/>
    <property type="project" value="TreeGrafter"/>
</dbReference>
<dbReference type="GO" id="GO:0005789">
    <property type="term" value="C:endoplasmic reticulum membrane"/>
    <property type="evidence" value="ECO:0007669"/>
    <property type="project" value="UniProtKB-SubCell"/>
</dbReference>
<dbReference type="InterPro" id="IPR013657">
    <property type="entry name" value="SCL35B1-4/HUT1"/>
</dbReference>
<reference evidence="8 9" key="1">
    <citation type="journal article" date="2011" name="Cell">
        <title>The monarch butterfly genome yields insights into long-distance migration.</title>
        <authorList>
            <person name="Zhan S."/>
            <person name="Merlin C."/>
            <person name="Boore J.L."/>
            <person name="Reppert S.M."/>
        </authorList>
    </citation>
    <scope>NUCLEOTIDE SEQUENCE [LARGE SCALE GENOMIC DNA]</scope>
    <source>
        <strain evidence="8">F-2</strain>
    </source>
</reference>
<dbReference type="eggNOG" id="KOG1580">
    <property type="taxonomic scope" value="Eukaryota"/>
</dbReference>
<proteinExistence type="inferred from homology"/>
<accession>A0A212EQC3</accession>
<dbReference type="EMBL" id="AGBW02013270">
    <property type="protein sequence ID" value="OWR43692.1"/>
    <property type="molecule type" value="Genomic_DNA"/>
</dbReference>
<keyword evidence="5" id="KW-0256">Endoplasmic reticulum</keyword>
<keyword evidence="6" id="KW-1133">Transmembrane helix</keyword>
<gene>
    <name evidence="8" type="ORF">KGM_203410</name>
</gene>
<comment type="subcellular location">
    <subcellularLocation>
        <location evidence="1">Endoplasmic reticulum membrane</location>
        <topology evidence="1">Multi-pass membrane protein</topology>
    </subcellularLocation>
</comment>
<keyword evidence="4" id="KW-0812">Transmembrane</keyword>
<dbReference type="KEGG" id="dpl:KGM_203410"/>
<name>A0A212EQC3_DANPL</name>
<evidence type="ECO:0000256" key="7">
    <source>
        <dbReference type="ARBA" id="ARBA00023136"/>
    </source>
</evidence>
<evidence type="ECO:0000256" key="6">
    <source>
        <dbReference type="ARBA" id="ARBA00022989"/>
    </source>
</evidence>
<dbReference type="InterPro" id="IPR037185">
    <property type="entry name" value="EmrE-like"/>
</dbReference>
<evidence type="ECO:0000313" key="8">
    <source>
        <dbReference type="EMBL" id="OWR43692.1"/>
    </source>
</evidence>
<dbReference type="PANTHER" id="PTHR10778">
    <property type="entry name" value="SOLUTE CARRIER FAMILY 35 MEMBER B"/>
    <property type="match status" value="1"/>
</dbReference>
<dbReference type="Proteomes" id="UP000007151">
    <property type="component" value="Unassembled WGS sequence"/>
</dbReference>
<evidence type="ECO:0000256" key="2">
    <source>
        <dbReference type="ARBA" id="ARBA00010694"/>
    </source>
</evidence>
<evidence type="ECO:0000256" key="5">
    <source>
        <dbReference type="ARBA" id="ARBA00022824"/>
    </source>
</evidence>
<evidence type="ECO:0000256" key="3">
    <source>
        <dbReference type="ARBA" id="ARBA00022448"/>
    </source>
</evidence>
<dbReference type="SUPFAM" id="SSF103481">
    <property type="entry name" value="Multidrug resistance efflux transporter EmrE"/>
    <property type="match status" value="2"/>
</dbReference>
<dbReference type="STRING" id="278856.A0A212EQC3"/>
<evidence type="ECO:0000256" key="1">
    <source>
        <dbReference type="ARBA" id="ARBA00004477"/>
    </source>
</evidence>
<keyword evidence="3" id="KW-0813">Transport</keyword>
<organism evidence="8 9">
    <name type="scientific">Danaus plexippus plexippus</name>
    <dbReference type="NCBI Taxonomy" id="278856"/>
    <lineage>
        <taxon>Eukaryota</taxon>
        <taxon>Metazoa</taxon>
        <taxon>Ecdysozoa</taxon>
        <taxon>Arthropoda</taxon>
        <taxon>Hexapoda</taxon>
        <taxon>Insecta</taxon>
        <taxon>Pterygota</taxon>
        <taxon>Neoptera</taxon>
        <taxon>Endopterygota</taxon>
        <taxon>Lepidoptera</taxon>
        <taxon>Glossata</taxon>
        <taxon>Ditrysia</taxon>
        <taxon>Papilionoidea</taxon>
        <taxon>Nymphalidae</taxon>
        <taxon>Danainae</taxon>
        <taxon>Danaini</taxon>
        <taxon>Danaina</taxon>
        <taxon>Danaus</taxon>
        <taxon>Danaus</taxon>
    </lineage>
</organism>
<comment type="caution">
    <text evidence="8">The sequence shown here is derived from an EMBL/GenBank/DDBJ whole genome shotgun (WGS) entry which is preliminary data.</text>
</comment>
<dbReference type="GO" id="GO:0000139">
    <property type="term" value="C:Golgi membrane"/>
    <property type="evidence" value="ECO:0007669"/>
    <property type="project" value="TreeGrafter"/>
</dbReference>
<dbReference type="OrthoDB" id="78344at2759"/>